<gene>
    <name evidence="2" type="ORF">HMPREF9712_02471</name>
</gene>
<comment type="caution">
    <text evidence="2">The sequence shown here is derived from an EMBL/GenBank/DDBJ whole genome shotgun (WGS) entry which is preliminary data.</text>
</comment>
<keyword evidence="3" id="KW-1185">Reference proteome</keyword>
<feature type="transmembrane region" description="Helical" evidence="1">
    <location>
        <begin position="117"/>
        <end position="135"/>
    </location>
</feature>
<dbReference type="EMBL" id="AGEC02000008">
    <property type="protein sequence ID" value="EHO07735.1"/>
    <property type="molecule type" value="Genomic_DNA"/>
</dbReference>
<reference evidence="2" key="1">
    <citation type="submission" date="2012-07" db="EMBL/GenBank/DDBJ databases">
        <title>The Genome Sequence of Myroides odoratimimus CCUG 10230.</title>
        <authorList>
            <consortium name="The Broad Institute Genome Sequencing Platform"/>
            <person name="Earl A."/>
            <person name="Ward D."/>
            <person name="Feldgarden M."/>
            <person name="Gevers D."/>
            <person name="Huys G."/>
            <person name="Walker B."/>
            <person name="Young S.K."/>
            <person name="Zeng Q."/>
            <person name="Gargeya S."/>
            <person name="Fitzgerald M."/>
            <person name="Haas B."/>
            <person name="Abouelleil A."/>
            <person name="Alvarado L."/>
            <person name="Arachchi H.M."/>
            <person name="Berlin A.M."/>
            <person name="Chapman S.B."/>
            <person name="Goldberg J."/>
            <person name="Griggs A."/>
            <person name="Gujja S."/>
            <person name="Hansen M."/>
            <person name="Howarth C."/>
            <person name="Imamovic A."/>
            <person name="Larimer J."/>
            <person name="McCowen C."/>
            <person name="Montmayeur A."/>
            <person name="Murphy C."/>
            <person name="Neiman D."/>
            <person name="Pearson M."/>
            <person name="Priest M."/>
            <person name="Roberts A."/>
            <person name="Saif S."/>
            <person name="Shea T."/>
            <person name="Sisk P."/>
            <person name="Sykes S."/>
            <person name="Wortman J."/>
            <person name="Nusbaum C."/>
            <person name="Birren B."/>
        </authorList>
    </citation>
    <scope>NUCLEOTIDE SEQUENCE [LARGE SCALE GENOMIC DNA]</scope>
    <source>
        <strain evidence="2">CCUG 10230</strain>
    </source>
</reference>
<organism evidence="2 3">
    <name type="scientific">Myroides odoratimimus CCUG 10230</name>
    <dbReference type="NCBI Taxonomy" id="883150"/>
    <lineage>
        <taxon>Bacteria</taxon>
        <taxon>Pseudomonadati</taxon>
        <taxon>Bacteroidota</taxon>
        <taxon>Flavobacteriia</taxon>
        <taxon>Flavobacteriales</taxon>
        <taxon>Flavobacteriaceae</taxon>
        <taxon>Myroides</taxon>
    </lineage>
</organism>
<dbReference type="Pfam" id="PF10097">
    <property type="entry name" value="DUF2335"/>
    <property type="match status" value="1"/>
</dbReference>
<sequence>MAKHEVKKSIPQPDNNSKSIELIELEQELTTINPKIFQGVTPEKKNEILKSVSVTMIQERSHSGPLPDADTLIKYNSVIPEGADRIMKMAERQQEHRMKLENSVISSQSKQSNLGQWFGLIIGLVGIGCGTFLAYSGETTVGGIIAGGTVVSLVSVFVLGKKNQKSDN</sequence>
<evidence type="ECO:0008006" key="4">
    <source>
        <dbReference type="Google" id="ProtNLM"/>
    </source>
</evidence>
<dbReference type="Proteomes" id="UP000005402">
    <property type="component" value="Unassembled WGS sequence"/>
</dbReference>
<evidence type="ECO:0000256" key="1">
    <source>
        <dbReference type="SAM" id="Phobius"/>
    </source>
</evidence>
<feature type="transmembrane region" description="Helical" evidence="1">
    <location>
        <begin position="141"/>
        <end position="160"/>
    </location>
</feature>
<dbReference type="InterPro" id="IPR019284">
    <property type="entry name" value="RP532"/>
</dbReference>
<dbReference type="RefSeq" id="WP_006259300.1">
    <property type="nucleotide sequence ID" value="NZ_KE161015.1"/>
</dbReference>
<keyword evidence="1" id="KW-0472">Membrane</keyword>
<name>A0ABN0E896_9FLAO</name>
<keyword evidence="1" id="KW-0812">Transmembrane</keyword>
<accession>A0ABN0E896</accession>
<keyword evidence="1" id="KW-1133">Transmembrane helix</keyword>
<proteinExistence type="predicted"/>
<evidence type="ECO:0000313" key="3">
    <source>
        <dbReference type="Proteomes" id="UP000005402"/>
    </source>
</evidence>
<evidence type="ECO:0000313" key="2">
    <source>
        <dbReference type="EMBL" id="EHO07735.1"/>
    </source>
</evidence>
<protein>
    <recommendedName>
        <fullName evidence="4">DUF2335 domain-containing protein</fullName>
    </recommendedName>
</protein>